<dbReference type="SUPFAM" id="SSF57196">
    <property type="entry name" value="EGF/Laminin"/>
    <property type="match status" value="3"/>
</dbReference>
<dbReference type="PANTHER" id="PTHR22722:SF14">
    <property type="entry name" value="MEGALIN, ISOFORM A"/>
    <property type="match status" value="1"/>
</dbReference>
<feature type="repeat" description="LDL-receptor class B" evidence="15">
    <location>
        <begin position="598"/>
        <end position="640"/>
    </location>
</feature>
<keyword evidence="4" id="KW-0254">Endocytosis</keyword>
<dbReference type="Pfam" id="PF07645">
    <property type="entry name" value="EGF_CA"/>
    <property type="match status" value="1"/>
</dbReference>
<dbReference type="InterPro" id="IPR000152">
    <property type="entry name" value="EGF-type_Asp/Asn_hydroxyl_site"/>
</dbReference>
<dbReference type="SMART" id="SM00192">
    <property type="entry name" value="LDLa"/>
    <property type="match status" value="8"/>
</dbReference>
<feature type="disulfide bond" evidence="14">
    <location>
        <begin position="238"/>
        <end position="256"/>
    </location>
</feature>
<keyword evidence="11 14" id="KW-1015">Disulfide bond</keyword>
<dbReference type="FunFam" id="2.120.10.30:FF:000008">
    <property type="entry name" value="Low-density lipoprotein receptor-related protein 4"/>
    <property type="match status" value="1"/>
</dbReference>
<dbReference type="SUPFAM" id="SSF57424">
    <property type="entry name" value="LDL receptor-like module"/>
    <property type="match status" value="7"/>
</dbReference>
<keyword evidence="2" id="KW-1003">Cell membrane</keyword>
<keyword evidence="13" id="KW-0325">Glycoprotein</keyword>
<feature type="compositionally biased region" description="Low complexity" evidence="16">
    <location>
        <begin position="897"/>
        <end position="909"/>
    </location>
</feature>
<feature type="disulfide bond" evidence="14">
    <location>
        <begin position="212"/>
        <end position="227"/>
    </location>
</feature>
<dbReference type="SMART" id="SM00135">
    <property type="entry name" value="LY"/>
    <property type="match status" value="5"/>
</dbReference>
<feature type="repeat" description="LDL-receptor class B" evidence="15">
    <location>
        <begin position="641"/>
        <end position="684"/>
    </location>
</feature>
<evidence type="ECO:0000256" key="1">
    <source>
        <dbReference type="ARBA" id="ARBA00004251"/>
    </source>
</evidence>
<evidence type="ECO:0000256" key="4">
    <source>
        <dbReference type="ARBA" id="ARBA00022583"/>
    </source>
</evidence>
<dbReference type="Gene3D" id="2.10.25.10">
    <property type="entry name" value="Laminin"/>
    <property type="match status" value="3"/>
</dbReference>
<feature type="repeat" description="LDL-receptor class B" evidence="15">
    <location>
        <begin position="554"/>
        <end position="597"/>
    </location>
</feature>
<feature type="disulfide bond" evidence="14">
    <location>
        <begin position="390"/>
        <end position="402"/>
    </location>
</feature>
<dbReference type="Pfam" id="PF00058">
    <property type="entry name" value="Ldl_recept_b"/>
    <property type="match status" value="3"/>
</dbReference>
<evidence type="ECO:0000256" key="5">
    <source>
        <dbReference type="ARBA" id="ARBA00022692"/>
    </source>
</evidence>
<feature type="disulfide bond" evidence="14">
    <location>
        <begin position="155"/>
        <end position="173"/>
    </location>
</feature>
<dbReference type="PRINTS" id="PR00261">
    <property type="entry name" value="LDLRECEPTOR"/>
</dbReference>
<dbReference type="EMBL" id="JARAKH010000019">
    <property type="protein sequence ID" value="KAK8394061.1"/>
    <property type="molecule type" value="Genomic_DNA"/>
</dbReference>
<dbReference type="GO" id="GO:0042562">
    <property type="term" value="F:hormone binding"/>
    <property type="evidence" value="ECO:0007669"/>
    <property type="project" value="TreeGrafter"/>
</dbReference>
<sequence length="1036" mass="113971">MTYPLITLTSPARRHTAQAKIPGVRPRHVVGRGAGDVRQPMTPHSRLLPGRGCPAWRHSRSGQHARRPVALPGDRIRVLRMTMLWPLVVLVAACGAARVLSLESPCDEKSFECGGGEKCIPKTWLCDSVADCSDKSDEHRDLCKAKPCYKTELQCNNGKCIPERWKCDGEPDCDDHTDENPEECAGIVCKADEFTCHSVTNKSNCIPLNWVCDGASDCDDGSDEVNCNATCTSEQFTCASGKCISKRWRCDGDNDCGENDASDEANCPNRTCSINQVTCPDASCIDKRMICDGIADCDDGSDEHDCPNNTCRADEYACLGGFPCIRRDWLCDGDADCQEGDDEGQEMCLTNCPEGMFMCGDQSCINEHLKCNGFPECSDGLDEQDCSPSCNETEQFDCGGHCIPMQLVCNGNDDCGNSKDEPTDGTCGRNECENYNGGCSQVCVDTPAGHYCKCNKGFMLINSTQCEDIDECLEPGICSQVCRNFKGGYKCECVRGYARDRHNHSRCKAMEGHASLLFAHFTDIRKISLDHQEITAIVNETKGATALDFVFKTGMIFWTDAKDKRIYKAPIDEGSKKVVVISNDVTTVDGLAVDWLYNHIYWTNTDTDTIEVADFNGDMRKTLIRSVLEEPRAIAVYPSEGWMFWTDWGQQAKIERAGMDGKLREAIVTRGIRWPNALTLDLVLRKVYWCDSKFHSIYSANFDGSNRRTVLHSSEYLPHPFSITLFEDTMYWTDWRREAIFRANKFTGKNISTIAPSHATPMTVHVYHSYRQPNGTNHCTPLNGLCTHLCLPAPQTNESTCKVTCACPDGLVLMSDGLTCESEGNSQPDSQPSPVSHPASTTPTDSQPDSQPSTVSHPATTAHTDSLPNSQPNPVSWPETPASDSELTSQHRPVSHPATPAPTTTLPNIPTEELSSTVLTEVQEAPPHESVTDGESDEGSVAIAAILAALGVLCVASALAYVIYRYFRKRSVHSMNFDNPVYKKTTTEDGFHLAGQQRNACSRATSGGPQYQHRQYGVTSPEDSLEPLTNGSNNFV</sequence>
<evidence type="ECO:0000256" key="2">
    <source>
        <dbReference type="ARBA" id="ARBA00022475"/>
    </source>
</evidence>
<feature type="disulfide bond" evidence="14">
    <location>
        <begin position="272"/>
        <end position="284"/>
    </location>
</feature>
<evidence type="ECO:0000256" key="9">
    <source>
        <dbReference type="ARBA" id="ARBA00022989"/>
    </source>
</evidence>
<feature type="transmembrane region" description="Helical" evidence="17">
    <location>
        <begin position="941"/>
        <end position="964"/>
    </location>
</feature>
<dbReference type="Gene3D" id="2.120.10.30">
    <property type="entry name" value="TolB, C-terminal domain"/>
    <property type="match status" value="1"/>
</dbReference>
<accession>A0AAW0U3H9</accession>
<dbReference type="InterPro" id="IPR000742">
    <property type="entry name" value="EGF"/>
</dbReference>
<dbReference type="InterPro" id="IPR023415">
    <property type="entry name" value="LDLR_class-A_CS"/>
</dbReference>
<keyword evidence="6" id="KW-0732">Signal</keyword>
<feature type="region of interest" description="Disordered" evidence="16">
    <location>
        <begin position="818"/>
        <end position="909"/>
    </location>
</feature>
<dbReference type="PROSITE" id="PS00010">
    <property type="entry name" value="ASX_HYDROXYL"/>
    <property type="match status" value="1"/>
</dbReference>
<comment type="caution">
    <text evidence="19">The sequence shown here is derived from an EMBL/GenBank/DDBJ whole genome shotgun (WGS) entry which is preliminary data.</text>
</comment>
<evidence type="ECO:0000256" key="10">
    <source>
        <dbReference type="ARBA" id="ARBA00023136"/>
    </source>
</evidence>
<evidence type="ECO:0000256" key="13">
    <source>
        <dbReference type="ARBA" id="ARBA00023180"/>
    </source>
</evidence>
<dbReference type="InterPro" id="IPR001881">
    <property type="entry name" value="EGF-like_Ca-bd_dom"/>
</dbReference>
<reference evidence="19 20" key="1">
    <citation type="submission" date="2023-03" db="EMBL/GenBank/DDBJ databases">
        <title>High-quality genome of Scylla paramamosain provides insights in environmental adaptation.</title>
        <authorList>
            <person name="Zhang L."/>
        </authorList>
    </citation>
    <scope>NUCLEOTIDE SEQUENCE [LARGE SCALE GENOMIC DNA]</scope>
    <source>
        <strain evidence="19">LZ_2023a</strain>
        <tissue evidence="19">Muscle</tissue>
    </source>
</reference>
<dbReference type="InterPro" id="IPR002172">
    <property type="entry name" value="LDrepeatLR_classA_rpt"/>
</dbReference>
<dbReference type="InterPro" id="IPR018097">
    <property type="entry name" value="EGF_Ca-bd_CS"/>
</dbReference>
<keyword evidence="5 17" id="KW-0812">Transmembrane</keyword>
<dbReference type="PANTHER" id="PTHR22722">
    <property type="entry name" value="LOW-DENSITY LIPOPROTEIN RECEPTOR-RELATED PROTEIN 2-RELATED"/>
    <property type="match status" value="1"/>
</dbReference>
<feature type="disulfide bond" evidence="14">
    <location>
        <begin position="291"/>
        <end position="306"/>
    </location>
</feature>
<evidence type="ECO:0000256" key="17">
    <source>
        <dbReference type="SAM" id="Phobius"/>
    </source>
</evidence>
<dbReference type="Pfam" id="PF00057">
    <property type="entry name" value="Ldl_recept_a"/>
    <property type="match status" value="7"/>
</dbReference>
<evidence type="ECO:0000256" key="12">
    <source>
        <dbReference type="ARBA" id="ARBA00023170"/>
    </source>
</evidence>
<proteinExistence type="predicted"/>
<keyword evidence="8" id="KW-0106">Calcium</keyword>
<evidence type="ECO:0000259" key="18">
    <source>
        <dbReference type="PROSITE" id="PS01186"/>
    </source>
</evidence>
<feature type="region of interest" description="Disordered" evidence="16">
    <location>
        <begin position="1001"/>
        <end position="1036"/>
    </location>
</feature>
<protein>
    <recommendedName>
        <fullName evidence="18">EGF-like domain-containing protein</fullName>
    </recommendedName>
</protein>
<dbReference type="GO" id="GO:0016324">
    <property type="term" value="C:apical plasma membrane"/>
    <property type="evidence" value="ECO:0007669"/>
    <property type="project" value="TreeGrafter"/>
</dbReference>
<dbReference type="InterPro" id="IPR011042">
    <property type="entry name" value="6-blade_b-propeller_TolB-like"/>
</dbReference>
<dbReference type="CDD" id="cd00054">
    <property type="entry name" value="EGF_CA"/>
    <property type="match status" value="1"/>
</dbReference>
<feature type="compositionally biased region" description="Polar residues" evidence="16">
    <location>
        <begin position="882"/>
        <end position="892"/>
    </location>
</feature>
<feature type="repeat" description="LDL-receptor class B" evidence="15">
    <location>
        <begin position="685"/>
        <end position="729"/>
    </location>
</feature>
<evidence type="ECO:0000313" key="19">
    <source>
        <dbReference type="EMBL" id="KAK8394061.1"/>
    </source>
</evidence>
<feature type="disulfide bond" evidence="14">
    <location>
        <begin position="359"/>
        <end position="377"/>
    </location>
</feature>
<feature type="disulfide bond" evidence="14">
    <location>
        <begin position="371"/>
        <end position="386"/>
    </location>
</feature>
<dbReference type="CDD" id="cd00112">
    <property type="entry name" value="LDLa"/>
    <property type="match status" value="8"/>
</dbReference>
<feature type="disulfide bond" evidence="14">
    <location>
        <begin position="148"/>
        <end position="160"/>
    </location>
</feature>
<evidence type="ECO:0000256" key="6">
    <source>
        <dbReference type="ARBA" id="ARBA00022729"/>
    </source>
</evidence>
<comment type="subcellular location">
    <subcellularLocation>
        <location evidence="1">Cell membrane</location>
        <topology evidence="1">Single-pass type I membrane protein</topology>
    </subcellularLocation>
</comment>
<dbReference type="PROSITE" id="PS01187">
    <property type="entry name" value="EGF_CA"/>
    <property type="match status" value="1"/>
</dbReference>
<dbReference type="AlphaFoldDB" id="A0AAW0U3H9"/>
<keyword evidence="20" id="KW-1185">Reference proteome</keyword>
<dbReference type="SUPFAM" id="SSF63825">
    <property type="entry name" value="YWTD domain"/>
    <property type="match status" value="1"/>
</dbReference>
<evidence type="ECO:0000256" key="16">
    <source>
        <dbReference type="SAM" id="MobiDB-lite"/>
    </source>
</evidence>
<dbReference type="Proteomes" id="UP001487740">
    <property type="component" value="Unassembled WGS sequence"/>
</dbReference>
<dbReference type="PROSITE" id="PS01209">
    <property type="entry name" value="LDLRA_1"/>
    <property type="match status" value="1"/>
</dbReference>
<dbReference type="PROSITE" id="PS01186">
    <property type="entry name" value="EGF_2"/>
    <property type="match status" value="1"/>
</dbReference>
<keyword evidence="12" id="KW-0675">Receptor</keyword>
<evidence type="ECO:0000256" key="14">
    <source>
        <dbReference type="PROSITE-ProRule" id="PRU00124"/>
    </source>
</evidence>
<feature type="disulfide bond" evidence="14">
    <location>
        <begin position="231"/>
        <end position="243"/>
    </location>
</feature>
<organism evidence="19 20">
    <name type="scientific">Scylla paramamosain</name>
    <name type="common">Mud crab</name>
    <dbReference type="NCBI Taxonomy" id="85552"/>
    <lineage>
        <taxon>Eukaryota</taxon>
        <taxon>Metazoa</taxon>
        <taxon>Ecdysozoa</taxon>
        <taxon>Arthropoda</taxon>
        <taxon>Crustacea</taxon>
        <taxon>Multicrustacea</taxon>
        <taxon>Malacostraca</taxon>
        <taxon>Eumalacostraca</taxon>
        <taxon>Eucarida</taxon>
        <taxon>Decapoda</taxon>
        <taxon>Pleocyemata</taxon>
        <taxon>Brachyura</taxon>
        <taxon>Eubrachyura</taxon>
        <taxon>Portunoidea</taxon>
        <taxon>Portunidae</taxon>
        <taxon>Portuninae</taxon>
        <taxon>Scylla</taxon>
    </lineage>
</organism>
<feature type="disulfide bond" evidence="14">
    <location>
        <begin position="279"/>
        <end position="297"/>
    </location>
</feature>
<dbReference type="FunFam" id="2.10.25.10:FF:000009">
    <property type="entry name" value="Low-density lipoprotein receptor isoform 1"/>
    <property type="match status" value="1"/>
</dbReference>
<keyword evidence="10 17" id="KW-0472">Membrane</keyword>
<dbReference type="GO" id="GO:0043235">
    <property type="term" value="C:receptor complex"/>
    <property type="evidence" value="ECO:0007669"/>
    <property type="project" value="TreeGrafter"/>
</dbReference>
<name>A0AAW0U3H9_SCYPA</name>
<keyword evidence="9 17" id="KW-1133">Transmembrane helix</keyword>
<gene>
    <name evidence="19" type="ORF">O3P69_006334</name>
</gene>
<dbReference type="PROSITE" id="PS51120">
    <property type="entry name" value="LDLRB"/>
    <property type="match status" value="4"/>
</dbReference>
<comment type="caution">
    <text evidence="14">Lacks conserved residue(s) required for the propagation of feature annotation.</text>
</comment>
<dbReference type="SMART" id="SM00179">
    <property type="entry name" value="EGF_CA"/>
    <property type="match status" value="2"/>
</dbReference>
<evidence type="ECO:0000256" key="3">
    <source>
        <dbReference type="ARBA" id="ARBA00022536"/>
    </source>
</evidence>
<evidence type="ECO:0000313" key="20">
    <source>
        <dbReference type="Proteomes" id="UP001487740"/>
    </source>
</evidence>
<evidence type="ECO:0000256" key="11">
    <source>
        <dbReference type="ARBA" id="ARBA00023157"/>
    </source>
</evidence>
<feature type="compositionally biased region" description="Polar residues" evidence="16">
    <location>
        <begin position="822"/>
        <end position="874"/>
    </location>
</feature>
<dbReference type="InterPro" id="IPR000033">
    <property type="entry name" value="LDLR_classB_rpt"/>
</dbReference>
<feature type="domain" description="EGF-like" evidence="18">
    <location>
        <begin position="452"/>
        <end position="466"/>
    </location>
</feature>
<dbReference type="SMART" id="SM00181">
    <property type="entry name" value="EGF"/>
    <property type="match status" value="4"/>
</dbReference>
<dbReference type="GO" id="GO:0005509">
    <property type="term" value="F:calcium ion binding"/>
    <property type="evidence" value="ECO:0007669"/>
    <property type="project" value="InterPro"/>
</dbReference>
<dbReference type="InterPro" id="IPR036055">
    <property type="entry name" value="LDL_receptor-like_sf"/>
</dbReference>
<dbReference type="GO" id="GO:0006898">
    <property type="term" value="P:receptor-mediated endocytosis"/>
    <property type="evidence" value="ECO:0007669"/>
    <property type="project" value="TreeGrafter"/>
</dbReference>
<dbReference type="InterPro" id="IPR051221">
    <property type="entry name" value="LDLR-related"/>
</dbReference>
<evidence type="ECO:0000256" key="15">
    <source>
        <dbReference type="PROSITE-ProRule" id="PRU00461"/>
    </source>
</evidence>
<dbReference type="InterPro" id="IPR049883">
    <property type="entry name" value="NOTCH1_EGF-like"/>
</dbReference>
<dbReference type="Gene3D" id="4.10.400.10">
    <property type="entry name" value="Low-density Lipoprotein Receptor"/>
    <property type="match status" value="8"/>
</dbReference>
<keyword evidence="3" id="KW-0245">EGF-like domain</keyword>
<evidence type="ECO:0000256" key="7">
    <source>
        <dbReference type="ARBA" id="ARBA00022737"/>
    </source>
</evidence>
<feature type="disulfide bond" evidence="14">
    <location>
        <begin position="352"/>
        <end position="364"/>
    </location>
</feature>
<dbReference type="PROSITE" id="PS50068">
    <property type="entry name" value="LDLRA_2"/>
    <property type="match status" value="8"/>
</dbReference>
<evidence type="ECO:0000256" key="8">
    <source>
        <dbReference type="ARBA" id="ARBA00022837"/>
    </source>
</evidence>
<keyword evidence="7" id="KW-0677">Repeat</keyword>